<dbReference type="STRING" id="482827.SAMN04488243_11044"/>
<evidence type="ECO:0000313" key="4">
    <source>
        <dbReference type="Proteomes" id="UP000199446"/>
    </source>
</evidence>
<evidence type="ECO:0000256" key="1">
    <source>
        <dbReference type="PROSITE-ProRule" id="PRU00169"/>
    </source>
</evidence>
<gene>
    <name evidence="3" type="ORF">SAMN04488243_11044</name>
</gene>
<organism evidence="3 4">
    <name type="scientific">Thermus arciformis</name>
    <dbReference type="NCBI Taxonomy" id="482827"/>
    <lineage>
        <taxon>Bacteria</taxon>
        <taxon>Thermotogati</taxon>
        <taxon>Deinococcota</taxon>
        <taxon>Deinococci</taxon>
        <taxon>Thermales</taxon>
        <taxon>Thermaceae</taxon>
        <taxon>Thermus</taxon>
    </lineage>
</organism>
<dbReference type="InterPro" id="IPR001789">
    <property type="entry name" value="Sig_transdc_resp-reg_receiver"/>
</dbReference>
<accession>A0A1G7FRR9</accession>
<dbReference type="EMBL" id="FNBC01000010">
    <property type="protein sequence ID" value="SDE78568.1"/>
    <property type="molecule type" value="Genomic_DNA"/>
</dbReference>
<dbReference type="SUPFAM" id="SSF52172">
    <property type="entry name" value="CheY-like"/>
    <property type="match status" value="1"/>
</dbReference>
<dbReference type="AlphaFoldDB" id="A0A1G7FRR9"/>
<proteinExistence type="predicted"/>
<keyword evidence="4" id="KW-1185">Reference proteome</keyword>
<protein>
    <submittedName>
        <fullName evidence="3">Putative two-component system response regulator</fullName>
    </submittedName>
</protein>
<evidence type="ECO:0000259" key="2">
    <source>
        <dbReference type="PROSITE" id="PS50110"/>
    </source>
</evidence>
<sequence length="49" mass="5658">MRLKGTEAGADDFLNRPVDLAELRLRVKGHLERVRAFRSGLLRNRLLRA</sequence>
<comment type="caution">
    <text evidence="1">Lacks conserved residue(s) required for the propagation of feature annotation.</text>
</comment>
<dbReference type="Proteomes" id="UP000199446">
    <property type="component" value="Unassembled WGS sequence"/>
</dbReference>
<dbReference type="GO" id="GO:0000160">
    <property type="term" value="P:phosphorelay signal transduction system"/>
    <property type="evidence" value="ECO:0007669"/>
    <property type="project" value="InterPro"/>
</dbReference>
<feature type="domain" description="Response regulatory" evidence="2">
    <location>
        <begin position="1"/>
        <end position="31"/>
    </location>
</feature>
<dbReference type="PROSITE" id="PS50110">
    <property type="entry name" value="RESPONSE_REGULATORY"/>
    <property type="match status" value="1"/>
</dbReference>
<dbReference type="InterPro" id="IPR011006">
    <property type="entry name" value="CheY-like_superfamily"/>
</dbReference>
<evidence type="ECO:0000313" key="3">
    <source>
        <dbReference type="EMBL" id="SDE78568.1"/>
    </source>
</evidence>
<name>A0A1G7FRR9_9DEIN</name>
<reference evidence="4" key="1">
    <citation type="submission" date="2016-10" db="EMBL/GenBank/DDBJ databases">
        <authorList>
            <person name="Varghese N."/>
            <person name="Submissions S."/>
        </authorList>
    </citation>
    <scope>NUCLEOTIDE SEQUENCE [LARGE SCALE GENOMIC DNA]</scope>
    <source>
        <strain evidence="4">CGMCC 1.6992</strain>
    </source>
</reference>
<dbReference type="Gene3D" id="6.10.250.690">
    <property type="match status" value="1"/>
</dbReference>